<gene>
    <name evidence="1" type="ORF">H7965_13395</name>
</gene>
<organism evidence="1 2">
    <name type="scientific">Siccirubricoccus deserti</name>
    <dbReference type="NCBI Taxonomy" id="2013562"/>
    <lineage>
        <taxon>Bacteria</taxon>
        <taxon>Pseudomonadati</taxon>
        <taxon>Pseudomonadota</taxon>
        <taxon>Alphaproteobacteria</taxon>
        <taxon>Acetobacterales</taxon>
        <taxon>Roseomonadaceae</taxon>
        <taxon>Siccirubricoccus</taxon>
    </lineage>
</organism>
<dbReference type="EMBL" id="JACOMF010000014">
    <property type="protein sequence ID" value="MBC4016314.1"/>
    <property type="molecule type" value="Genomic_DNA"/>
</dbReference>
<dbReference type="Proteomes" id="UP000600101">
    <property type="component" value="Unassembled WGS sequence"/>
</dbReference>
<keyword evidence="2" id="KW-1185">Reference proteome</keyword>
<name>A0A9X0UDD0_9PROT</name>
<dbReference type="RefSeq" id="WP_186771085.1">
    <property type="nucleotide sequence ID" value="NZ_JACOMF010000014.1"/>
</dbReference>
<protein>
    <submittedName>
        <fullName evidence="1">Uncharacterized protein</fullName>
    </submittedName>
</protein>
<proteinExistence type="predicted"/>
<accession>A0A9X0UDD0</accession>
<reference evidence="1" key="1">
    <citation type="submission" date="2020-08" db="EMBL/GenBank/DDBJ databases">
        <authorList>
            <person name="Hu Y."/>
            <person name="Nguyen S.V."/>
            <person name="Li F."/>
            <person name="Fanning S."/>
        </authorList>
    </citation>
    <scope>NUCLEOTIDE SEQUENCE</scope>
    <source>
        <strain evidence="1">SYSU D8009</strain>
    </source>
</reference>
<evidence type="ECO:0000313" key="2">
    <source>
        <dbReference type="Proteomes" id="UP000600101"/>
    </source>
</evidence>
<dbReference type="AlphaFoldDB" id="A0A9X0UDD0"/>
<evidence type="ECO:0000313" key="1">
    <source>
        <dbReference type="EMBL" id="MBC4016314.1"/>
    </source>
</evidence>
<comment type="caution">
    <text evidence="1">The sequence shown here is derived from an EMBL/GenBank/DDBJ whole genome shotgun (WGS) entry which is preliminary data.</text>
</comment>
<sequence length="116" mass="12912">MKPFDPAALRDRLARTGLRFGWPTATDLALHPHVVVLHDLSRAKLGDWRFVRVFQTARAAAARLAPGAHLVEAIYEQHQRTGYKFRFATSMAALRFRLCYSAALAGRPSPLISGGR</sequence>